<feature type="compositionally biased region" description="Polar residues" evidence="6">
    <location>
        <begin position="1"/>
        <end position="10"/>
    </location>
</feature>
<dbReference type="Pfam" id="PF11951">
    <property type="entry name" value="Fungal_trans_2"/>
    <property type="match status" value="1"/>
</dbReference>
<dbReference type="Pfam" id="PF00172">
    <property type="entry name" value="Zn_clus"/>
    <property type="match status" value="1"/>
</dbReference>
<sequence length="529" mass="58438">MAGNQQTSRPTPDDRRSPQRCQPCRGRKRNCDEVQPTCTFCARDNLVCQWPDTIASSNAPQLRHGRKSRRDLSRGRQATPALVGISVSVFTASSMRTLSRLFSHFTQYGPMWMSIGPGGRRQTCFLSQLVPIAMQSPPVLSCIFAAAATDLAKYNGGKDDLEVFALEMHSRALGEVNGAVSQEIIGETLAGVDGRSDALLLAVLLLCFHESHNFSDNTRLIPHLNAAATLAWRCLQWPPANVDLRNFLIDLFCYFFALAAFSHGESLLSEAASQVFARVLAASEQDDMLLLGPGQQLLSVIFRVSTLAMHAPTALEYKSRRFELLRAERNLQYWQVSDPTAREALRIPTVPCNGPAGGLSHHGSSRDDDHDDAGPDRMRIFEIYRLACLLFVRRTLYPHAPLCGADMQEIISSVIAQVNLLPESSPANGVLVWPLVVVGVCSLDDVHQRAITARLRSIYRTWRSDILRRNIEFLWAHWKRLRCARRNRHSAGLGPACRSPGDNGHHACCAGGGAGNFTFQGLGFPTILV</sequence>
<dbReference type="InterPro" id="IPR036864">
    <property type="entry name" value="Zn2-C6_fun-type_DNA-bd_sf"/>
</dbReference>
<dbReference type="Proteomes" id="UP001610563">
    <property type="component" value="Unassembled WGS sequence"/>
</dbReference>
<evidence type="ECO:0000313" key="9">
    <source>
        <dbReference type="Proteomes" id="UP001610563"/>
    </source>
</evidence>
<organism evidence="8 9">
    <name type="scientific">Aspergillus keveii</name>
    <dbReference type="NCBI Taxonomy" id="714993"/>
    <lineage>
        <taxon>Eukaryota</taxon>
        <taxon>Fungi</taxon>
        <taxon>Dikarya</taxon>
        <taxon>Ascomycota</taxon>
        <taxon>Pezizomycotina</taxon>
        <taxon>Eurotiomycetes</taxon>
        <taxon>Eurotiomycetidae</taxon>
        <taxon>Eurotiales</taxon>
        <taxon>Aspergillaceae</taxon>
        <taxon>Aspergillus</taxon>
        <taxon>Aspergillus subgen. Nidulantes</taxon>
    </lineage>
</organism>
<dbReference type="EMBL" id="JBFTWV010000057">
    <property type="protein sequence ID" value="KAL2793506.1"/>
    <property type="molecule type" value="Genomic_DNA"/>
</dbReference>
<evidence type="ECO:0000256" key="1">
    <source>
        <dbReference type="ARBA" id="ARBA00004123"/>
    </source>
</evidence>
<feature type="domain" description="Zn(2)-C6 fungal-type" evidence="7">
    <location>
        <begin position="20"/>
        <end position="50"/>
    </location>
</feature>
<keyword evidence="2" id="KW-0805">Transcription regulation</keyword>
<proteinExistence type="predicted"/>
<keyword evidence="3" id="KW-0238">DNA-binding</keyword>
<name>A0ABR4G3C3_9EURO</name>
<dbReference type="PROSITE" id="PS50048">
    <property type="entry name" value="ZN2_CY6_FUNGAL_2"/>
    <property type="match status" value="1"/>
</dbReference>
<reference evidence="8 9" key="1">
    <citation type="submission" date="2024-07" db="EMBL/GenBank/DDBJ databases">
        <title>Section-level genome sequencing and comparative genomics of Aspergillus sections Usti and Cavernicolus.</title>
        <authorList>
            <consortium name="Lawrence Berkeley National Laboratory"/>
            <person name="Nybo J.L."/>
            <person name="Vesth T.C."/>
            <person name="Theobald S."/>
            <person name="Frisvad J.C."/>
            <person name="Larsen T.O."/>
            <person name="Kjaerboelling I."/>
            <person name="Rothschild-Mancinelli K."/>
            <person name="Lyhne E.K."/>
            <person name="Kogle M.E."/>
            <person name="Barry K."/>
            <person name="Clum A."/>
            <person name="Na H."/>
            <person name="Ledsgaard L."/>
            <person name="Lin J."/>
            <person name="Lipzen A."/>
            <person name="Kuo A."/>
            <person name="Riley R."/>
            <person name="Mondo S."/>
            <person name="Labutti K."/>
            <person name="Haridas S."/>
            <person name="Pangalinan J."/>
            <person name="Salamov A.A."/>
            <person name="Simmons B.A."/>
            <person name="Magnuson J.K."/>
            <person name="Chen J."/>
            <person name="Drula E."/>
            <person name="Henrissat B."/>
            <person name="Wiebenga A."/>
            <person name="Lubbers R.J."/>
            <person name="Gomes A.C."/>
            <person name="Makela M.R."/>
            <person name="Stajich J."/>
            <person name="Grigoriev I.V."/>
            <person name="Mortensen U.H."/>
            <person name="De Vries R.P."/>
            <person name="Baker S.E."/>
            <person name="Andersen M.R."/>
        </authorList>
    </citation>
    <scope>NUCLEOTIDE SEQUENCE [LARGE SCALE GENOMIC DNA]</scope>
    <source>
        <strain evidence="8 9">CBS 209.92</strain>
    </source>
</reference>
<dbReference type="SUPFAM" id="SSF57701">
    <property type="entry name" value="Zn2/Cys6 DNA-binding domain"/>
    <property type="match status" value="1"/>
</dbReference>
<keyword evidence="4" id="KW-0804">Transcription</keyword>
<evidence type="ECO:0000256" key="3">
    <source>
        <dbReference type="ARBA" id="ARBA00023125"/>
    </source>
</evidence>
<evidence type="ECO:0000256" key="2">
    <source>
        <dbReference type="ARBA" id="ARBA00023015"/>
    </source>
</evidence>
<feature type="region of interest" description="Disordered" evidence="6">
    <location>
        <begin position="1"/>
        <end position="31"/>
    </location>
</feature>
<evidence type="ECO:0000313" key="8">
    <source>
        <dbReference type="EMBL" id="KAL2793506.1"/>
    </source>
</evidence>
<evidence type="ECO:0000256" key="4">
    <source>
        <dbReference type="ARBA" id="ARBA00023163"/>
    </source>
</evidence>
<gene>
    <name evidence="8" type="ORF">BJX66DRAFT_225087</name>
</gene>
<dbReference type="PANTHER" id="PTHR37534:SF16">
    <property type="entry name" value="ZN(II)2CYS6 TRANSCRIPTION FACTOR (EUROFUNG)-RELATED"/>
    <property type="match status" value="1"/>
</dbReference>
<keyword evidence="9" id="KW-1185">Reference proteome</keyword>
<comment type="subcellular location">
    <subcellularLocation>
        <location evidence="1">Nucleus</location>
    </subcellularLocation>
</comment>
<evidence type="ECO:0000259" key="7">
    <source>
        <dbReference type="PROSITE" id="PS50048"/>
    </source>
</evidence>
<evidence type="ECO:0000256" key="5">
    <source>
        <dbReference type="ARBA" id="ARBA00023242"/>
    </source>
</evidence>
<dbReference type="InterPro" id="IPR021858">
    <property type="entry name" value="Fun_TF"/>
</dbReference>
<accession>A0ABR4G3C3</accession>
<dbReference type="PANTHER" id="PTHR37534">
    <property type="entry name" value="TRANSCRIPTIONAL ACTIVATOR PROTEIN UGA3"/>
    <property type="match status" value="1"/>
</dbReference>
<dbReference type="CDD" id="cd00067">
    <property type="entry name" value="GAL4"/>
    <property type="match status" value="1"/>
</dbReference>
<keyword evidence="5" id="KW-0539">Nucleus</keyword>
<evidence type="ECO:0000256" key="6">
    <source>
        <dbReference type="SAM" id="MobiDB-lite"/>
    </source>
</evidence>
<dbReference type="InterPro" id="IPR001138">
    <property type="entry name" value="Zn2Cys6_DnaBD"/>
</dbReference>
<dbReference type="SMART" id="SM00066">
    <property type="entry name" value="GAL4"/>
    <property type="match status" value="1"/>
</dbReference>
<dbReference type="Gene3D" id="4.10.240.10">
    <property type="entry name" value="Zn(2)-C6 fungal-type DNA-binding domain"/>
    <property type="match status" value="1"/>
</dbReference>
<protein>
    <submittedName>
        <fullName evidence="8">Fungal-specific transcription factor domain-containing protein</fullName>
    </submittedName>
</protein>
<comment type="caution">
    <text evidence="8">The sequence shown here is derived from an EMBL/GenBank/DDBJ whole genome shotgun (WGS) entry which is preliminary data.</text>
</comment>